<dbReference type="AlphaFoldDB" id="A0A8J3KMM7"/>
<organism evidence="1 2">
    <name type="scientific">Catellatospora citrea</name>
    <dbReference type="NCBI Taxonomy" id="53366"/>
    <lineage>
        <taxon>Bacteria</taxon>
        <taxon>Bacillati</taxon>
        <taxon>Actinomycetota</taxon>
        <taxon>Actinomycetes</taxon>
        <taxon>Micromonosporales</taxon>
        <taxon>Micromonosporaceae</taxon>
        <taxon>Catellatospora</taxon>
    </lineage>
</organism>
<dbReference type="EMBL" id="BONH01000016">
    <property type="protein sequence ID" value="GIF98674.1"/>
    <property type="molecule type" value="Genomic_DNA"/>
</dbReference>
<proteinExistence type="predicted"/>
<evidence type="ECO:0000313" key="1">
    <source>
        <dbReference type="EMBL" id="GIF98674.1"/>
    </source>
</evidence>
<sequence>MLRPTRVLSTLVGIVAMLGTLLVAGTPSQAAVPNRFGFVLWNGAAVVAGGTTPAATTVVPLAVGRYQVTFPGQAAPGGVVHVTAITTAPRWCQAETWFPSGANEIAIIRCYRVGGVPDNSGFSAFFTMASGVGASGPYGYVDTQPTGVIISQYNAVGAGNLVTPMGVGQWSVKFPGIGSGGPIDGSAQVTAVATVGTRCKIRNWTSIPAQQEVTVLCFDSAGALVNSRFTVSYQQKASLYGAGFPPQYFGYLWNAPPVGPAFTNFNSVLGYSANTLISAGPGLSLVTFRQIGFAPLTVQVTAAGSNSNFCGLNFPWTISGVDLYVRDVSCYTNAGAAVNTGFTVSASSRI</sequence>
<gene>
    <name evidence="1" type="ORF">Cci01nite_37680</name>
</gene>
<dbReference type="RefSeq" id="WP_147432731.1">
    <property type="nucleotide sequence ID" value="NZ_BONH01000016.1"/>
</dbReference>
<keyword evidence="2" id="KW-1185">Reference proteome</keyword>
<comment type="caution">
    <text evidence="1">The sequence shown here is derived from an EMBL/GenBank/DDBJ whole genome shotgun (WGS) entry which is preliminary data.</text>
</comment>
<protein>
    <submittedName>
        <fullName evidence="1">Uncharacterized protein</fullName>
    </submittedName>
</protein>
<evidence type="ECO:0000313" key="2">
    <source>
        <dbReference type="Proteomes" id="UP000659904"/>
    </source>
</evidence>
<reference evidence="1 2" key="1">
    <citation type="submission" date="2021-01" db="EMBL/GenBank/DDBJ databases">
        <title>Whole genome shotgun sequence of Catellatospora citrea NBRC 14495.</title>
        <authorList>
            <person name="Komaki H."/>
            <person name="Tamura T."/>
        </authorList>
    </citation>
    <scope>NUCLEOTIDE SEQUENCE [LARGE SCALE GENOMIC DNA]</scope>
    <source>
        <strain evidence="1 2">NBRC 14495</strain>
    </source>
</reference>
<name>A0A8J3KMM7_9ACTN</name>
<accession>A0A8J3KMM7</accession>
<dbReference type="Proteomes" id="UP000659904">
    <property type="component" value="Unassembled WGS sequence"/>
</dbReference>